<accession>A0ABV6AN40</accession>
<dbReference type="Gene3D" id="3.40.190.10">
    <property type="entry name" value="Periplasmic binding protein-like II"/>
    <property type="match status" value="2"/>
</dbReference>
<dbReference type="SUPFAM" id="SSF53850">
    <property type="entry name" value="Periplasmic binding protein-like II"/>
    <property type="match status" value="1"/>
</dbReference>
<dbReference type="PANTHER" id="PTHR35936:SF17">
    <property type="entry name" value="ARGININE-BINDING EXTRACELLULAR PROTEIN ARTP"/>
    <property type="match status" value="1"/>
</dbReference>
<name>A0ABV6AN40_9HYPH</name>
<gene>
    <name evidence="5" type="ORF">ACFFP0_24175</name>
</gene>
<feature type="signal peptide" evidence="3">
    <location>
        <begin position="1"/>
        <end position="24"/>
    </location>
</feature>
<comment type="caution">
    <text evidence="5">The sequence shown here is derived from an EMBL/GenBank/DDBJ whole genome shotgun (WGS) entry which is preliminary data.</text>
</comment>
<dbReference type="RefSeq" id="WP_377264775.1">
    <property type="nucleotide sequence ID" value="NZ_JBHMAA010000031.1"/>
</dbReference>
<dbReference type="InterPro" id="IPR001638">
    <property type="entry name" value="Solute-binding_3/MltF_N"/>
</dbReference>
<dbReference type="Proteomes" id="UP001589692">
    <property type="component" value="Unassembled WGS sequence"/>
</dbReference>
<feature type="chain" id="PRO_5046948507" evidence="3">
    <location>
        <begin position="25"/>
        <end position="265"/>
    </location>
</feature>
<feature type="domain" description="Solute-binding protein family 3/N-terminal" evidence="4">
    <location>
        <begin position="36"/>
        <end position="256"/>
    </location>
</feature>
<evidence type="ECO:0000313" key="5">
    <source>
        <dbReference type="EMBL" id="MFB9951957.1"/>
    </source>
</evidence>
<evidence type="ECO:0000259" key="4">
    <source>
        <dbReference type="SMART" id="SM00062"/>
    </source>
</evidence>
<dbReference type="EMBL" id="JBHMAA010000031">
    <property type="protein sequence ID" value="MFB9951957.1"/>
    <property type="molecule type" value="Genomic_DNA"/>
</dbReference>
<proteinExistence type="predicted"/>
<sequence length="265" mass="28609">MKRRTLLGAVLSASVLLTAMPAMAQDSLAVIKSAGKIRVALEFGRPPWGFKDKDLKPTGSDYETAVLLAKDLGVSLEIVEVTGPNRVPFLISNKADVVISTFSITPERQKVIDFSVPYASAVQYVAAPKGMNLKEQKDLANKRVGVTRGTTGDTVLSKLEIPGLEIVRFDDESTNMTALVSGQVDIVVQEPATIARVAEQNPGRQIEQKFTIAEFDVGVGLRKGDKALEDAVNGWVKANLANGKLNEIYKKFQGVDLPAKITADK</sequence>
<keyword evidence="2 3" id="KW-0732">Signal</keyword>
<keyword evidence="6" id="KW-1185">Reference proteome</keyword>
<comment type="subcellular location">
    <subcellularLocation>
        <location evidence="1">Periplasm</location>
    </subcellularLocation>
</comment>
<dbReference type="Pfam" id="PF00497">
    <property type="entry name" value="SBP_bac_3"/>
    <property type="match status" value="1"/>
</dbReference>
<reference evidence="5 6" key="1">
    <citation type="submission" date="2024-09" db="EMBL/GenBank/DDBJ databases">
        <authorList>
            <person name="Sun Q."/>
            <person name="Mori K."/>
        </authorList>
    </citation>
    <scope>NUCLEOTIDE SEQUENCE [LARGE SCALE GENOMIC DNA]</scope>
    <source>
        <strain evidence="5 6">TBRC 4938</strain>
    </source>
</reference>
<evidence type="ECO:0000256" key="2">
    <source>
        <dbReference type="ARBA" id="ARBA00022729"/>
    </source>
</evidence>
<protein>
    <submittedName>
        <fullName evidence="5">Transporter substrate-binding domain-containing protein</fullName>
    </submittedName>
</protein>
<dbReference type="SMART" id="SM00062">
    <property type="entry name" value="PBPb"/>
    <property type="match status" value="1"/>
</dbReference>
<organism evidence="5 6">
    <name type="scientific">Rhizobium puerariae</name>
    <dbReference type="NCBI Taxonomy" id="1585791"/>
    <lineage>
        <taxon>Bacteria</taxon>
        <taxon>Pseudomonadati</taxon>
        <taxon>Pseudomonadota</taxon>
        <taxon>Alphaproteobacteria</taxon>
        <taxon>Hyphomicrobiales</taxon>
        <taxon>Rhizobiaceae</taxon>
        <taxon>Rhizobium/Agrobacterium group</taxon>
        <taxon>Rhizobium</taxon>
    </lineage>
</organism>
<evidence type="ECO:0000256" key="3">
    <source>
        <dbReference type="SAM" id="SignalP"/>
    </source>
</evidence>
<dbReference type="PANTHER" id="PTHR35936">
    <property type="entry name" value="MEMBRANE-BOUND LYTIC MUREIN TRANSGLYCOSYLASE F"/>
    <property type="match status" value="1"/>
</dbReference>
<evidence type="ECO:0000313" key="6">
    <source>
        <dbReference type="Proteomes" id="UP001589692"/>
    </source>
</evidence>
<evidence type="ECO:0000256" key="1">
    <source>
        <dbReference type="ARBA" id="ARBA00004418"/>
    </source>
</evidence>